<reference evidence="1 2" key="1">
    <citation type="submission" date="2018-10" db="EMBL/GenBank/DDBJ databases">
        <title>Genomic Encyclopedia of Archaeal and Bacterial Type Strains, Phase II (KMG-II): from individual species to whole genera.</title>
        <authorList>
            <person name="Goeker M."/>
        </authorList>
    </citation>
    <scope>NUCLEOTIDE SEQUENCE [LARGE SCALE GENOMIC DNA]</scope>
    <source>
        <strain evidence="1 2">DSM 29466</strain>
    </source>
</reference>
<dbReference type="RefSeq" id="WP_121027619.1">
    <property type="nucleotide sequence ID" value="NZ_RCCE01000006.1"/>
</dbReference>
<organism evidence="1 2">
    <name type="scientific">Litoreibacter meonggei</name>
    <dbReference type="NCBI Taxonomy" id="1049199"/>
    <lineage>
        <taxon>Bacteria</taxon>
        <taxon>Pseudomonadati</taxon>
        <taxon>Pseudomonadota</taxon>
        <taxon>Alphaproteobacteria</taxon>
        <taxon>Rhodobacterales</taxon>
        <taxon>Roseobacteraceae</taxon>
        <taxon>Litoreibacter</taxon>
    </lineage>
</organism>
<protein>
    <submittedName>
        <fullName evidence="1">Uncharacterized protein</fullName>
    </submittedName>
</protein>
<dbReference type="AlphaFoldDB" id="A0A497VPT7"/>
<proteinExistence type="predicted"/>
<dbReference type="Proteomes" id="UP000269157">
    <property type="component" value="Unassembled WGS sequence"/>
</dbReference>
<keyword evidence="2" id="KW-1185">Reference proteome</keyword>
<name>A0A497VPT7_9RHOB</name>
<evidence type="ECO:0000313" key="1">
    <source>
        <dbReference type="EMBL" id="RLJ41036.1"/>
    </source>
</evidence>
<dbReference type="EMBL" id="RCCE01000006">
    <property type="protein sequence ID" value="RLJ41036.1"/>
    <property type="molecule type" value="Genomic_DNA"/>
</dbReference>
<gene>
    <name evidence="1" type="ORF">BCF46_3612</name>
</gene>
<evidence type="ECO:0000313" key="2">
    <source>
        <dbReference type="Proteomes" id="UP000269157"/>
    </source>
</evidence>
<sequence length="69" mass="7363">MRVNGVLGILPSQPTTTVMAKRLKLVPGAFLVSAMARIAAAGQDKSARTVTMMRLQGQRRMDPSHTSPG</sequence>
<accession>A0A497VPT7</accession>
<comment type="caution">
    <text evidence="1">The sequence shown here is derived from an EMBL/GenBank/DDBJ whole genome shotgun (WGS) entry which is preliminary data.</text>
</comment>